<feature type="disulfide bond" evidence="12">
    <location>
        <begin position="36"/>
        <end position="45"/>
    </location>
</feature>
<dbReference type="InterPro" id="IPR050691">
    <property type="entry name" value="Hyaluronan_bind_Proteoglycan"/>
</dbReference>
<evidence type="ECO:0000259" key="14">
    <source>
        <dbReference type="PROSITE" id="PS50026"/>
    </source>
</evidence>
<evidence type="ECO:0000256" key="1">
    <source>
        <dbReference type="ARBA" id="ARBA00004613"/>
    </source>
</evidence>
<dbReference type="CDD" id="cd03588">
    <property type="entry name" value="CLECT_CSPGs"/>
    <property type="match status" value="1"/>
</dbReference>
<dbReference type="FunFam" id="2.10.70.10:FF:000003">
    <property type="entry name" value="Versican core protein"/>
    <property type="match status" value="1"/>
</dbReference>
<dbReference type="SUPFAM" id="SSF57196">
    <property type="entry name" value="EGF/Laminin"/>
    <property type="match status" value="1"/>
</dbReference>
<comment type="subcellular location">
    <subcellularLocation>
        <location evidence="1">Secreted</location>
    </subcellularLocation>
</comment>
<dbReference type="GO" id="GO:0030246">
    <property type="term" value="F:carbohydrate binding"/>
    <property type="evidence" value="ECO:0007669"/>
    <property type="project" value="UniProtKB-KW"/>
</dbReference>
<keyword evidence="10" id="KW-0325">Glycoprotein</keyword>
<evidence type="ECO:0000256" key="12">
    <source>
        <dbReference type="PROSITE-ProRule" id="PRU00076"/>
    </source>
</evidence>
<evidence type="ECO:0000256" key="11">
    <source>
        <dbReference type="ARBA" id="ARBA00023290"/>
    </source>
</evidence>
<dbReference type="PROSITE" id="PS50026">
    <property type="entry name" value="EGF_3"/>
    <property type="match status" value="1"/>
</dbReference>
<feature type="domain" description="Sushi" evidence="16">
    <location>
        <begin position="214"/>
        <end position="274"/>
    </location>
</feature>
<keyword evidence="18" id="KW-1185">Reference proteome</keyword>
<dbReference type="InterPro" id="IPR000436">
    <property type="entry name" value="Sushi_SCR_CCP_dom"/>
</dbReference>
<dbReference type="SUPFAM" id="SSF56436">
    <property type="entry name" value="C-type lectin-like"/>
    <property type="match status" value="1"/>
</dbReference>
<keyword evidence="4 13" id="KW-0768">Sushi</keyword>
<dbReference type="GO" id="GO:0002052">
    <property type="term" value="P:positive regulation of neuroblast proliferation"/>
    <property type="evidence" value="ECO:0007669"/>
    <property type="project" value="TreeGrafter"/>
</dbReference>
<dbReference type="InterPro" id="IPR033987">
    <property type="entry name" value="CSPG_CTLD"/>
</dbReference>
<dbReference type="AlphaFoldDB" id="A0A8C9GAT3"/>
<keyword evidence="7" id="KW-0677">Repeat</keyword>
<dbReference type="CDD" id="cd00054">
    <property type="entry name" value="EGF_CA"/>
    <property type="match status" value="1"/>
</dbReference>
<dbReference type="PROSITE" id="PS50923">
    <property type="entry name" value="SUSHI"/>
    <property type="match status" value="1"/>
</dbReference>
<dbReference type="PROSITE" id="PS50041">
    <property type="entry name" value="C_TYPE_LECTIN_2"/>
    <property type="match status" value="1"/>
</dbReference>
<evidence type="ECO:0000256" key="5">
    <source>
        <dbReference type="ARBA" id="ARBA00022729"/>
    </source>
</evidence>
<dbReference type="Pfam" id="PF00084">
    <property type="entry name" value="Sushi"/>
    <property type="match status" value="1"/>
</dbReference>
<dbReference type="CDD" id="cd00033">
    <property type="entry name" value="CCP"/>
    <property type="match status" value="1"/>
</dbReference>
<evidence type="ECO:0000313" key="17">
    <source>
        <dbReference type="Ensembl" id="ENSPTEP00000000647.1"/>
    </source>
</evidence>
<dbReference type="InterPro" id="IPR001304">
    <property type="entry name" value="C-type_lectin-like"/>
</dbReference>
<dbReference type="SMART" id="SM00179">
    <property type="entry name" value="EGF_CA"/>
    <property type="match status" value="1"/>
</dbReference>
<evidence type="ECO:0000256" key="7">
    <source>
        <dbReference type="ARBA" id="ARBA00022737"/>
    </source>
</evidence>
<dbReference type="Gene3D" id="2.10.25.10">
    <property type="entry name" value="Laminin"/>
    <property type="match status" value="1"/>
</dbReference>
<evidence type="ECO:0000259" key="15">
    <source>
        <dbReference type="PROSITE" id="PS50041"/>
    </source>
</evidence>
<keyword evidence="8" id="KW-0106">Calcium</keyword>
<protein>
    <submittedName>
        <fullName evidence="17">Uncharacterized protein</fullName>
    </submittedName>
</protein>
<dbReference type="GO" id="GO:0005615">
    <property type="term" value="C:extracellular space"/>
    <property type="evidence" value="ECO:0007669"/>
    <property type="project" value="TreeGrafter"/>
</dbReference>
<dbReference type="InterPro" id="IPR016186">
    <property type="entry name" value="C-type_lectin-like/link_sf"/>
</dbReference>
<keyword evidence="3 12" id="KW-0245">EGF-like domain</keyword>
<dbReference type="Gene3D" id="3.10.100.10">
    <property type="entry name" value="Mannose-Binding Protein A, subunit A"/>
    <property type="match status" value="1"/>
</dbReference>
<evidence type="ECO:0000256" key="3">
    <source>
        <dbReference type="ARBA" id="ARBA00022536"/>
    </source>
</evidence>
<keyword evidence="6" id="KW-0430">Lectin</keyword>
<dbReference type="InterPro" id="IPR000152">
    <property type="entry name" value="EGF-type_Asp/Asn_hydroxyl_site"/>
</dbReference>
<dbReference type="Pfam" id="PF00059">
    <property type="entry name" value="Lectin_C"/>
    <property type="match status" value="1"/>
</dbReference>
<dbReference type="GO" id="GO:0005540">
    <property type="term" value="F:hyaluronic acid binding"/>
    <property type="evidence" value="ECO:0007669"/>
    <property type="project" value="UniProtKB-KW"/>
</dbReference>
<evidence type="ECO:0000256" key="13">
    <source>
        <dbReference type="PROSITE-ProRule" id="PRU00302"/>
    </source>
</evidence>
<comment type="caution">
    <text evidence="12">Lacks conserved residue(s) required for the propagation of feature annotation.</text>
</comment>
<dbReference type="SMART" id="SM00032">
    <property type="entry name" value="CCP"/>
    <property type="match status" value="1"/>
</dbReference>
<organism evidence="17 18">
    <name type="scientific">Piliocolobus tephrosceles</name>
    <name type="common">Ugandan red Colobus</name>
    <dbReference type="NCBI Taxonomy" id="591936"/>
    <lineage>
        <taxon>Eukaryota</taxon>
        <taxon>Metazoa</taxon>
        <taxon>Chordata</taxon>
        <taxon>Craniata</taxon>
        <taxon>Vertebrata</taxon>
        <taxon>Euteleostomi</taxon>
        <taxon>Mammalia</taxon>
        <taxon>Eutheria</taxon>
        <taxon>Euarchontoglires</taxon>
        <taxon>Primates</taxon>
        <taxon>Haplorrhini</taxon>
        <taxon>Catarrhini</taxon>
        <taxon>Cercopithecidae</taxon>
        <taxon>Colobinae</taxon>
        <taxon>Piliocolobus</taxon>
    </lineage>
</organism>
<dbReference type="PROSITE" id="PS00010">
    <property type="entry name" value="ASX_HYDROXYL"/>
    <property type="match status" value="1"/>
</dbReference>
<dbReference type="SMART" id="SM00034">
    <property type="entry name" value="CLECT"/>
    <property type="match status" value="1"/>
</dbReference>
<dbReference type="GO" id="GO:0005509">
    <property type="term" value="F:calcium ion binding"/>
    <property type="evidence" value="ECO:0007669"/>
    <property type="project" value="InterPro"/>
</dbReference>
<evidence type="ECO:0000256" key="10">
    <source>
        <dbReference type="ARBA" id="ARBA00023180"/>
    </source>
</evidence>
<dbReference type="PANTHER" id="PTHR22804">
    <property type="entry name" value="AGGRECAN/VERSICAN PROTEOGLYCAN"/>
    <property type="match status" value="1"/>
</dbReference>
<dbReference type="InterPro" id="IPR000742">
    <property type="entry name" value="EGF"/>
</dbReference>
<proteinExistence type="predicted"/>
<dbReference type="FunFam" id="3.10.100.10:FF:000003">
    <property type="entry name" value="Versican core protein"/>
    <property type="match status" value="1"/>
</dbReference>
<dbReference type="Ensembl" id="ENSPTET00000000972.1">
    <property type="protein sequence ID" value="ENSPTEP00000000647.1"/>
    <property type="gene ID" value="ENSPTEG00000000746.1"/>
</dbReference>
<keyword evidence="11" id="KW-0373">Hyaluronic acid</keyword>
<evidence type="ECO:0000256" key="2">
    <source>
        <dbReference type="ARBA" id="ARBA00022525"/>
    </source>
</evidence>
<dbReference type="SMART" id="SM00181">
    <property type="entry name" value="EGF"/>
    <property type="match status" value="1"/>
</dbReference>
<dbReference type="InterPro" id="IPR018378">
    <property type="entry name" value="C-type_lectin_CS"/>
</dbReference>
<dbReference type="Gene3D" id="2.10.70.10">
    <property type="entry name" value="Complement Module, domain 1"/>
    <property type="match status" value="1"/>
</dbReference>
<feature type="disulfide bond" evidence="13">
    <location>
        <begin position="216"/>
        <end position="259"/>
    </location>
</feature>
<reference evidence="17" key="2">
    <citation type="submission" date="2025-09" db="UniProtKB">
        <authorList>
            <consortium name="Ensembl"/>
        </authorList>
    </citation>
    <scope>IDENTIFICATION</scope>
</reference>
<evidence type="ECO:0000313" key="18">
    <source>
        <dbReference type="Proteomes" id="UP000694416"/>
    </source>
</evidence>
<keyword evidence="9 12" id="KW-1015">Disulfide bond</keyword>
<feature type="domain" description="C-type lectin" evidence="15">
    <location>
        <begin position="96"/>
        <end position="210"/>
    </location>
</feature>
<reference evidence="17" key="1">
    <citation type="submission" date="2025-08" db="UniProtKB">
        <authorList>
            <consortium name="Ensembl"/>
        </authorList>
    </citation>
    <scope>IDENTIFICATION</scope>
</reference>
<dbReference type="FunFam" id="2.10.25.10:FF:000006">
    <property type="entry name" value="Versican core protein-like isoform 1"/>
    <property type="match status" value="1"/>
</dbReference>
<sequence length="308" mass="35467">MESIWKLCLPGYSHHLGPCLNGATCVDAIDSFTCLCLPSYGGDLCEIGTLPWQCHASLCFLFASLVQGKGWPERTELCYKGKKLNQEVCEEGWTKYQGHCYRHFPDRETWVDAERRCREQQSHLSSIVTPEEQEFVNNNAQDYQWIGLNDRTIEGDFRWSDGHPMQFENWRPNQPDNFFAAGEDCVVMIWHEKGEWNDVPCNYHLPFTCKKGTVACGEPPVVQHARTFGQKKDRYEINSLVRYQCTEGFVQRHVPTIRCQPSGHWEEPRITCTDGKHHPMGTIWIYKWALPKNNSSKTSGHLACFGSL</sequence>
<name>A0A8C9GAT3_9PRIM</name>
<evidence type="ECO:0000259" key="16">
    <source>
        <dbReference type="PROSITE" id="PS50923"/>
    </source>
</evidence>
<evidence type="ECO:0000256" key="8">
    <source>
        <dbReference type="ARBA" id="ARBA00022837"/>
    </source>
</evidence>
<dbReference type="GO" id="GO:0007417">
    <property type="term" value="P:central nervous system development"/>
    <property type="evidence" value="ECO:0007669"/>
    <property type="project" value="TreeGrafter"/>
</dbReference>
<dbReference type="GO" id="GO:0045202">
    <property type="term" value="C:synapse"/>
    <property type="evidence" value="ECO:0007669"/>
    <property type="project" value="TreeGrafter"/>
</dbReference>
<dbReference type="PROSITE" id="PS00615">
    <property type="entry name" value="C_TYPE_LECTIN_1"/>
    <property type="match status" value="1"/>
</dbReference>
<dbReference type="Pfam" id="PF00008">
    <property type="entry name" value="EGF"/>
    <property type="match status" value="1"/>
</dbReference>
<dbReference type="InterPro" id="IPR016187">
    <property type="entry name" value="CTDL_fold"/>
</dbReference>
<dbReference type="SUPFAM" id="SSF57535">
    <property type="entry name" value="Complement control module/SCR domain"/>
    <property type="match status" value="1"/>
</dbReference>
<accession>A0A8C9GAT3</accession>
<dbReference type="GO" id="GO:0072534">
    <property type="term" value="C:perineuronal net"/>
    <property type="evidence" value="ECO:0007669"/>
    <property type="project" value="TreeGrafter"/>
</dbReference>
<evidence type="ECO:0000256" key="6">
    <source>
        <dbReference type="ARBA" id="ARBA00022734"/>
    </source>
</evidence>
<keyword evidence="5" id="KW-0732">Signal</keyword>
<evidence type="ECO:0000256" key="9">
    <source>
        <dbReference type="ARBA" id="ARBA00023157"/>
    </source>
</evidence>
<dbReference type="InterPro" id="IPR035976">
    <property type="entry name" value="Sushi/SCR/CCP_sf"/>
</dbReference>
<dbReference type="PROSITE" id="PS00022">
    <property type="entry name" value="EGF_1"/>
    <property type="match status" value="1"/>
</dbReference>
<dbReference type="PANTHER" id="PTHR22804:SF42">
    <property type="entry name" value="AGGRECAN CORE PROTEIN"/>
    <property type="match status" value="1"/>
</dbReference>
<evidence type="ECO:0000256" key="4">
    <source>
        <dbReference type="ARBA" id="ARBA00022659"/>
    </source>
</evidence>
<dbReference type="Proteomes" id="UP000694416">
    <property type="component" value="Unplaced"/>
</dbReference>
<dbReference type="GO" id="GO:0010001">
    <property type="term" value="P:glial cell differentiation"/>
    <property type="evidence" value="ECO:0007669"/>
    <property type="project" value="TreeGrafter"/>
</dbReference>
<dbReference type="InterPro" id="IPR001881">
    <property type="entry name" value="EGF-like_Ca-bd_dom"/>
</dbReference>
<feature type="disulfide bond" evidence="13">
    <location>
        <begin position="245"/>
        <end position="272"/>
    </location>
</feature>
<feature type="domain" description="EGF-like" evidence="14">
    <location>
        <begin position="10"/>
        <end position="46"/>
    </location>
</feature>
<keyword evidence="2" id="KW-0964">Secreted</keyword>
<dbReference type="GO" id="GO:0001501">
    <property type="term" value="P:skeletal system development"/>
    <property type="evidence" value="ECO:0007669"/>
    <property type="project" value="TreeGrafter"/>
</dbReference>